<organism evidence="1 2">
    <name type="scientific">Pelagomonas calceolata</name>
    <dbReference type="NCBI Taxonomy" id="35677"/>
    <lineage>
        <taxon>Eukaryota</taxon>
        <taxon>Sar</taxon>
        <taxon>Stramenopiles</taxon>
        <taxon>Ochrophyta</taxon>
        <taxon>Pelagophyceae</taxon>
        <taxon>Pelagomonadales</taxon>
        <taxon>Pelagomonadaceae</taxon>
        <taxon>Pelagomonas</taxon>
    </lineage>
</organism>
<dbReference type="AlphaFoldDB" id="A0A8J2S929"/>
<comment type="caution">
    <text evidence="1">The sequence shown here is derived from an EMBL/GenBank/DDBJ whole genome shotgun (WGS) entry which is preliminary data.</text>
</comment>
<feature type="non-terminal residue" evidence="1">
    <location>
        <position position="1"/>
    </location>
</feature>
<evidence type="ECO:0000313" key="1">
    <source>
        <dbReference type="EMBL" id="CAH0367123.1"/>
    </source>
</evidence>
<feature type="non-terminal residue" evidence="1">
    <location>
        <position position="117"/>
    </location>
</feature>
<dbReference type="EMBL" id="CAKKNE010000002">
    <property type="protein sequence ID" value="CAH0367123.1"/>
    <property type="molecule type" value="Genomic_DNA"/>
</dbReference>
<proteinExistence type="predicted"/>
<name>A0A8J2S929_9STRA</name>
<protein>
    <submittedName>
        <fullName evidence="1">Uncharacterized protein</fullName>
    </submittedName>
</protein>
<keyword evidence="2" id="KW-1185">Reference proteome</keyword>
<sequence>ALGGERRAVRRGELNAHLFVRAGLRSLRSLRGPGLQLPEAEPRARAAVVRVSIDVQHAVAGARQGGRHRGLGKRRAHDERVDGRRQVLFGHLRYIATSAFLFTLPYLQRPIRGSSRE</sequence>
<reference evidence="1" key="1">
    <citation type="submission" date="2021-11" db="EMBL/GenBank/DDBJ databases">
        <authorList>
            <consortium name="Genoscope - CEA"/>
            <person name="William W."/>
        </authorList>
    </citation>
    <scope>NUCLEOTIDE SEQUENCE</scope>
</reference>
<gene>
    <name evidence="1" type="ORF">PECAL_2P01300</name>
</gene>
<dbReference type="Proteomes" id="UP000789595">
    <property type="component" value="Unassembled WGS sequence"/>
</dbReference>
<evidence type="ECO:0000313" key="2">
    <source>
        <dbReference type="Proteomes" id="UP000789595"/>
    </source>
</evidence>
<accession>A0A8J2S929</accession>